<dbReference type="InterPro" id="IPR017750">
    <property type="entry name" value="ATPase_T1SS"/>
</dbReference>
<feature type="transmembrane region" description="Helical" evidence="9">
    <location>
        <begin position="171"/>
        <end position="193"/>
    </location>
</feature>
<feature type="transmembrane region" description="Helical" evidence="9">
    <location>
        <begin position="205"/>
        <end position="222"/>
    </location>
</feature>
<dbReference type="GO" id="GO:0005524">
    <property type="term" value="F:ATP binding"/>
    <property type="evidence" value="ECO:0007669"/>
    <property type="project" value="UniProtKB-KW"/>
</dbReference>
<dbReference type="Gene3D" id="3.40.50.300">
    <property type="entry name" value="P-loop containing nucleotide triphosphate hydrolases"/>
    <property type="match status" value="1"/>
</dbReference>
<dbReference type="OrthoDB" id="9806127at2"/>
<dbReference type="CDD" id="cd03245">
    <property type="entry name" value="ABCC_bacteriocin_exporters"/>
    <property type="match status" value="1"/>
</dbReference>
<feature type="domain" description="ABC transporter" evidence="10">
    <location>
        <begin position="481"/>
        <end position="716"/>
    </location>
</feature>
<evidence type="ECO:0000256" key="3">
    <source>
        <dbReference type="ARBA" id="ARBA00022475"/>
    </source>
</evidence>
<dbReference type="Pfam" id="PF00005">
    <property type="entry name" value="ABC_tran"/>
    <property type="match status" value="1"/>
</dbReference>
<dbReference type="GO" id="GO:0034040">
    <property type="term" value="F:ATPase-coupled lipid transmembrane transporter activity"/>
    <property type="evidence" value="ECO:0007669"/>
    <property type="project" value="TreeGrafter"/>
</dbReference>
<dbReference type="GO" id="GO:0016887">
    <property type="term" value="F:ATP hydrolysis activity"/>
    <property type="evidence" value="ECO:0007669"/>
    <property type="project" value="InterPro"/>
</dbReference>
<dbReference type="SUPFAM" id="SSF52540">
    <property type="entry name" value="P-loop containing nucleoside triphosphate hydrolases"/>
    <property type="match status" value="1"/>
</dbReference>
<dbReference type="FunFam" id="3.40.50.300:FF:000299">
    <property type="entry name" value="ABC transporter ATP-binding protein/permease"/>
    <property type="match status" value="1"/>
</dbReference>
<evidence type="ECO:0000313" key="13">
    <source>
        <dbReference type="EMBL" id="AWB66957.1"/>
    </source>
</evidence>
<keyword evidence="6" id="KW-0067">ATP-binding</keyword>
<keyword evidence="3" id="KW-1003">Cell membrane</keyword>
<dbReference type="InterPro" id="IPR003439">
    <property type="entry name" value="ABC_transporter-like_ATP-bd"/>
</dbReference>
<dbReference type="PROSITE" id="PS50929">
    <property type="entry name" value="ABC_TM1F"/>
    <property type="match status" value="1"/>
</dbReference>
<dbReference type="PROSITE" id="PS50990">
    <property type="entry name" value="PEPTIDASE_C39"/>
    <property type="match status" value="1"/>
</dbReference>
<dbReference type="RefSeq" id="WP_108603013.1">
    <property type="nucleotide sequence ID" value="NZ_CP026604.1"/>
</dbReference>
<dbReference type="Gene3D" id="1.20.1560.10">
    <property type="entry name" value="ABC transporter type 1, transmembrane domain"/>
    <property type="match status" value="1"/>
</dbReference>
<dbReference type="Pfam" id="PF00664">
    <property type="entry name" value="ABC_membrane"/>
    <property type="match status" value="1"/>
</dbReference>
<keyword evidence="2" id="KW-0813">Transport</keyword>
<comment type="subcellular location">
    <subcellularLocation>
        <location evidence="1">Cell membrane</location>
        <topology evidence="1">Multi-pass membrane protein</topology>
    </subcellularLocation>
</comment>
<keyword evidence="5" id="KW-0547">Nucleotide-binding</keyword>
<keyword evidence="8 9" id="KW-0472">Membrane</keyword>
<feature type="transmembrane region" description="Helical" evidence="9">
    <location>
        <begin position="306"/>
        <end position="324"/>
    </location>
</feature>
<evidence type="ECO:0000256" key="7">
    <source>
        <dbReference type="ARBA" id="ARBA00022989"/>
    </source>
</evidence>
<dbReference type="Proteomes" id="UP000244441">
    <property type="component" value="Chromosome"/>
</dbReference>
<dbReference type="InterPro" id="IPR039421">
    <property type="entry name" value="Type_1_exporter"/>
</dbReference>
<dbReference type="KEGG" id="cate:C2869_11140"/>
<dbReference type="InterPro" id="IPR003593">
    <property type="entry name" value="AAA+_ATPase"/>
</dbReference>
<dbReference type="SUPFAM" id="SSF90123">
    <property type="entry name" value="ABC transporter transmembrane region"/>
    <property type="match status" value="1"/>
</dbReference>
<evidence type="ECO:0000259" key="11">
    <source>
        <dbReference type="PROSITE" id="PS50929"/>
    </source>
</evidence>
<evidence type="ECO:0000256" key="2">
    <source>
        <dbReference type="ARBA" id="ARBA00022448"/>
    </source>
</evidence>
<name>A0A2S0VRX2_9ALTE</name>
<dbReference type="GO" id="GO:0005886">
    <property type="term" value="C:plasma membrane"/>
    <property type="evidence" value="ECO:0007669"/>
    <property type="project" value="UniProtKB-SubCell"/>
</dbReference>
<organism evidence="13 14">
    <name type="scientific">Saccharobesus litoralis</name>
    <dbReference type="NCBI Taxonomy" id="2172099"/>
    <lineage>
        <taxon>Bacteria</taxon>
        <taxon>Pseudomonadati</taxon>
        <taxon>Pseudomonadota</taxon>
        <taxon>Gammaproteobacteria</taxon>
        <taxon>Alteromonadales</taxon>
        <taxon>Alteromonadaceae</taxon>
        <taxon>Saccharobesus</taxon>
    </lineage>
</organism>
<dbReference type="InterPro" id="IPR005074">
    <property type="entry name" value="Peptidase_C39"/>
</dbReference>
<dbReference type="GO" id="GO:0140359">
    <property type="term" value="F:ABC-type transporter activity"/>
    <property type="evidence" value="ECO:0007669"/>
    <property type="project" value="InterPro"/>
</dbReference>
<dbReference type="InterPro" id="IPR036640">
    <property type="entry name" value="ABC1_TM_sf"/>
</dbReference>
<feature type="transmembrane region" description="Helical" evidence="9">
    <location>
        <begin position="393"/>
        <end position="414"/>
    </location>
</feature>
<evidence type="ECO:0000256" key="6">
    <source>
        <dbReference type="ARBA" id="ARBA00022840"/>
    </source>
</evidence>
<evidence type="ECO:0000256" key="4">
    <source>
        <dbReference type="ARBA" id="ARBA00022692"/>
    </source>
</evidence>
<keyword evidence="4 9" id="KW-0812">Transmembrane</keyword>
<gene>
    <name evidence="13" type="ORF">C2869_11140</name>
</gene>
<evidence type="ECO:0000259" key="10">
    <source>
        <dbReference type="PROSITE" id="PS50893"/>
    </source>
</evidence>
<dbReference type="InterPro" id="IPR027417">
    <property type="entry name" value="P-loop_NTPase"/>
</dbReference>
<accession>A0A2S0VRX2</accession>
<evidence type="ECO:0000313" key="14">
    <source>
        <dbReference type="Proteomes" id="UP000244441"/>
    </source>
</evidence>
<evidence type="ECO:0000256" key="9">
    <source>
        <dbReference type="SAM" id="Phobius"/>
    </source>
</evidence>
<dbReference type="PANTHER" id="PTHR24221">
    <property type="entry name" value="ATP-BINDING CASSETTE SUB-FAMILY B"/>
    <property type="match status" value="1"/>
</dbReference>
<dbReference type="Gene3D" id="3.90.70.10">
    <property type="entry name" value="Cysteine proteinases"/>
    <property type="match status" value="1"/>
</dbReference>
<dbReference type="PROSITE" id="PS50893">
    <property type="entry name" value="ABC_TRANSPORTER_2"/>
    <property type="match status" value="1"/>
</dbReference>
<dbReference type="PROSITE" id="PS00211">
    <property type="entry name" value="ABC_TRANSPORTER_1"/>
    <property type="match status" value="1"/>
</dbReference>
<evidence type="ECO:0000256" key="5">
    <source>
        <dbReference type="ARBA" id="ARBA00022741"/>
    </source>
</evidence>
<feature type="transmembrane region" description="Helical" evidence="9">
    <location>
        <begin position="277"/>
        <end position="300"/>
    </location>
</feature>
<dbReference type="InterPro" id="IPR011527">
    <property type="entry name" value="ABC1_TM_dom"/>
</dbReference>
<dbReference type="PANTHER" id="PTHR24221:SF248">
    <property type="entry name" value="ABC TRANSPORTER TRANSMEMBRANE REGION"/>
    <property type="match status" value="1"/>
</dbReference>
<evidence type="ECO:0000256" key="1">
    <source>
        <dbReference type="ARBA" id="ARBA00004651"/>
    </source>
</evidence>
<dbReference type="GO" id="GO:0006508">
    <property type="term" value="P:proteolysis"/>
    <property type="evidence" value="ECO:0007669"/>
    <property type="project" value="InterPro"/>
</dbReference>
<reference evidence="13 14" key="1">
    <citation type="submission" date="2018-01" db="EMBL/GenBank/DDBJ databases">
        <title>Genome sequence of a Cantenovulum-like bacteria.</title>
        <authorList>
            <person name="Tan W.R."/>
            <person name="Lau N.-S."/>
            <person name="Go F."/>
            <person name="Amirul A.-A.A."/>
        </authorList>
    </citation>
    <scope>NUCLEOTIDE SEQUENCE [LARGE SCALE GENOMIC DNA]</scope>
    <source>
        <strain evidence="13 14">CCB-QB4</strain>
    </source>
</reference>
<keyword evidence="14" id="KW-1185">Reference proteome</keyword>
<dbReference type="NCBIfam" id="TIGR03375">
    <property type="entry name" value="type_I_sec_LssB"/>
    <property type="match status" value="1"/>
</dbReference>
<dbReference type="AlphaFoldDB" id="A0A2S0VRX2"/>
<proteinExistence type="predicted"/>
<evidence type="ECO:0000259" key="12">
    <source>
        <dbReference type="PROSITE" id="PS50990"/>
    </source>
</evidence>
<feature type="domain" description="ABC transmembrane type-1" evidence="11">
    <location>
        <begin position="171"/>
        <end position="449"/>
    </location>
</feature>
<evidence type="ECO:0000256" key="8">
    <source>
        <dbReference type="ARBA" id="ARBA00023136"/>
    </source>
</evidence>
<dbReference type="GO" id="GO:0008233">
    <property type="term" value="F:peptidase activity"/>
    <property type="evidence" value="ECO:0007669"/>
    <property type="project" value="InterPro"/>
</dbReference>
<dbReference type="CDD" id="cd18587">
    <property type="entry name" value="ABC_6TM_LapB_like"/>
    <property type="match status" value="1"/>
</dbReference>
<dbReference type="InterPro" id="IPR017871">
    <property type="entry name" value="ABC_transporter-like_CS"/>
</dbReference>
<protein>
    <submittedName>
        <fullName evidence="13">Type I secretion system permease/ATPase</fullName>
    </submittedName>
</protein>
<dbReference type="EMBL" id="CP026604">
    <property type="protein sequence ID" value="AWB66957.1"/>
    <property type="molecule type" value="Genomic_DNA"/>
</dbReference>
<keyword evidence="7 9" id="KW-1133">Transmembrane helix</keyword>
<sequence length="716" mass="79637">MENHDRLKEQLEIHTEFQDPLLNSLAFLTKYYGKPFSNQSLAAGLPLIDGKLTPELFPRAALRGGLDAKLVKKSITDIPALLLPCVLLLRDGRCCVLLSRDKDKIQIAWPELEGSHDEIELSALDELYTGFTFYVRKKYRFDERSKETLTTTHGHWFWDTLGRSIPIYRDALIAALFINLFAIASPLFVMNVYDRVVPNLAVDTLWVLTIGMVIVMIFDFGLKELRSHLLDLAAKKSDILLSAKLFEKVLNINMANRPASVGAFARNIQDFDSIRDFITSATIAALIDVPFSILFIFIIMLVAGPLAIVPLLAIIAMLAYSFWIKGKIRVEVERGARFSVQKNAHLIETLTGIESLKLAGAESQFQQKWEDLVGHISNWNLAIRKYGTSVSTVTGFITQLSTVFIVVVGVYQIMEGNISMGAMIAGVMLTGRALAPFAQVALLATRYNQAESALTALEEVMQQPDENFDRYLHRPYIEGAIQFSRVNFAYPNTEYNVLNNINLGIKPKEKVAIIGRIGAGKTTIEKLLLSFYQPQQGSIRLDGVDINQISPADLRQKIGCLPQDISLFYGSIRENITLGVPHVEDERILRAARLAGVTSFTDVDPEGLDRQVGERGAFLSGGQRQAVALARALLFNPPILVLDEPTSNMDNHSEQLVKQKLALLAQDKTLILITHKFSMLDLADRVIVMERGSIVADGPKDAVMQALREGKIKAPS</sequence>
<feature type="domain" description="Peptidase C39" evidence="12">
    <location>
        <begin position="14"/>
        <end position="135"/>
    </location>
</feature>
<dbReference type="SMART" id="SM00382">
    <property type="entry name" value="AAA"/>
    <property type="match status" value="1"/>
</dbReference>